<dbReference type="Gene3D" id="3.30.160.660">
    <property type="match status" value="1"/>
</dbReference>
<evidence type="ECO:0000313" key="3">
    <source>
        <dbReference type="Proteomes" id="UP000316208"/>
    </source>
</evidence>
<feature type="domain" description="YcaO" evidence="1">
    <location>
        <begin position="1"/>
        <end position="363"/>
    </location>
</feature>
<gene>
    <name evidence="2" type="ORF">C7Y44_12595</name>
</gene>
<dbReference type="Gene3D" id="3.30.40.250">
    <property type="match status" value="1"/>
</dbReference>
<dbReference type="PANTHER" id="PTHR37809">
    <property type="entry name" value="RIBOSOMAL PROTEIN S12 METHYLTHIOTRANSFERASE ACCESSORY FACTOR YCAO"/>
    <property type="match status" value="1"/>
</dbReference>
<proteinExistence type="predicted"/>
<reference evidence="2 3" key="1">
    <citation type="submission" date="2018-03" db="EMBL/GenBank/DDBJ databases">
        <title>Aerobic endospore-forming bacteria genome sequencing and assembly.</title>
        <authorList>
            <person name="Cavalcante D.A."/>
            <person name="Driks A."/>
            <person name="Putonti C."/>
            <person name="De-Souza M.T."/>
        </authorList>
    </citation>
    <scope>NUCLEOTIDE SEQUENCE [LARGE SCALE GENOMIC DNA]</scope>
    <source>
        <strain evidence="2 3">SDF0028</strain>
    </source>
</reference>
<evidence type="ECO:0000313" key="2">
    <source>
        <dbReference type="EMBL" id="TQR45124.1"/>
    </source>
</evidence>
<dbReference type="Pfam" id="PF02624">
    <property type="entry name" value="YcaO"/>
    <property type="match status" value="1"/>
</dbReference>
<dbReference type="PROSITE" id="PS51664">
    <property type="entry name" value="YCAO"/>
    <property type="match status" value="1"/>
</dbReference>
<dbReference type="Proteomes" id="UP000316208">
    <property type="component" value="Unassembled WGS sequence"/>
</dbReference>
<dbReference type="PANTHER" id="PTHR37809:SF1">
    <property type="entry name" value="RIBOSOMAL PROTEIN S12 METHYLTHIOTRANSFERASE ACCESSORY FACTOR YCAO"/>
    <property type="match status" value="1"/>
</dbReference>
<comment type="caution">
    <text evidence="2">The sequence shown here is derived from an EMBL/GenBank/DDBJ whole genome shotgun (WGS) entry which is preliminary data.</text>
</comment>
<protein>
    <recommendedName>
        <fullName evidence="1">YcaO domain-containing protein</fullName>
    </recommendedName>
</protein>
<dbReference type="EMBL" id="SADY01000003">
    <property type="protein sequence ID" value="TQR45124.1"/>
    <property type="molecule type" value="Genomic_DNA"/>
</dbReference>
<dbReference type="Gene3D" id="3.30.1330.230">
    <property type="match status" value="1"/>
</dbReference>
<sequence>MFGHIRRCTVLVKNYKKGNPFIGDLWVVDQSIFSNNTKQVFVRSSNNSEANGHNAHFRFKQVLKSAIGEWIERQSVSHDPYKKTNYLPAFHLITGQEYKIQKNKVIFKENFTDSCGLASHINSIDAVNSAFLEFFERQSLIYNWLTKSAGQWVCMETITNKEVHFLIGKLKGFVDELFISDISLHKEIPVILVLGIGGYYKTIGLKAGFRFEDAVKGALEEAIQTFGRKWTKANVNMYEEYVVNGNDGLYKSNYNRISPKKMKEEYSYLWGRQSLNIKLIEEPSQTKKVSEIIKTVSEDLSLSPYGVYIPTFYNGFSSKIIKVFSPTGYPHMYPEKFTEEESRLRFNKDQSQFPNRNRMIPFP</sequence>
<dbReference type="InterPro" id="IPR003776">
    <property type="entry name" value="YcaO-like_dom"/>
</dbReference>
<accession>A0ABY3AQQ5</accession>
<evidence type="ECO:0000259" key="1">
    <source>
        <dbReference type="PROSITE" id="PS51664"/>
    </source>
</evidence>
<organism evidence="2 3">
    <name type="scientific">Paenibacillus popilliae</name>
    <name type="common">Bacillus popilliae</name>
    <dbReference type="NCBI Taxonomy" id="78057"/>
    <lineage>
        <taxon>Bacteria</taxon>
        <taxon>Bacillati</taxon>
        <taxon>Bacillota</taxon>
        <taxon>Bacilli</taxon>
        <taxon>Bacillales</taxon>
        <taxon>Paenibacillaceae</taxon>
        <taxon>Paenibacillus</taxon>
    </lineage>
</organism>
<keyword evidence="3" id="KW-1185">Reference proteome</keyword>
<name>A0ABY3AQQ5_PAEPP</name>